<reference evidence="2" key="1">
    <citation type="submission" date="2015-08" db="UniProtKB">
        <authorList>
            <consortium name="WormBaseParasite"/>
        </authorList>
    </citation>
    <scope>IDENTIFICATION</scope>
</reference>
<sequence>MISVYIHVDENFYFIDSNYLFKQKKTQLIMTCYEDGKILYIYNNKNLKQKAQIVLEANENVAVAKRAKKNFVIPFDVDGLETLFYGKKKNKKGKEPKITFKVNPKTLQLCQSNSNAAKSVDSTLAEFIENTFGDEWSLSPPERKCPRDVIIQTLMETFKKIEGKMLCRDGHIIVTWLIDNFPECLKNMPLNIVNCLKVNVTPMDERNNEQTINVVFSNSKFFADIYSFKLKNAPLLLSSELMEFRENLSLKFRHGIVFNDDLCFIRIYIVREKMTILEAQNKQARENNGKLPIKQTTPFYMKGEIITNDSGNIDCIQNRILQLKKSILKSQSIPDRRERPLSIKCINSDVAILKIGAEYLKCKEKSRKSLIKPLKVSVTSNQQINNKSDDMRVSFATSPTNSIDSGVGSPGTPSESYCKDNLPFGIRNRSFSESITTSYYRIDGKKVSLIVEEDTSKNLKSILKKDEQKYIPRYCLRQNQETPTRGSYLSKTSRSVSESITSDYPQTGGMESMMSFETIISDDESSFETTNEDTCVSMSNIAPRFRKKTISFSDNPDIIYYNKKISIELQKEIDRKRAKGRRRKQIKFESKHGFSTSTEDLGVSVNSLT</sequence>
<evidence type="ECO:0000313" key="2">
    <source>
        <dbReference type="WBParaSite" id="SSTP_0000646800.1"/>
    </source>
</evidence>
<feature type="compositionally biased region" description="Polar residues" evidence="1">
    <location>
        <begin position="482"/>
        <end position="505"/>
    </location>
</feature>
<name>A0A0K0EAE3_STRER</name>
<evidence type="ECO:0000256" key="1">
    <source>
        <dbReference type="SAM" id="MobiDB-lite"/>
    </source>
</evidence>
<feature type="region of interest" description="Disordered" evidence="1">
    <location>
        <begin position="482"/>
        <end position="508"/>
    </location>
</feature>
<dbReference type="WBParaSite" id="SSTP_0000646800.1">
    <property type="protein sequence ID" value="SSTP_0000646800.1"/>
    <property type="gene ID" value="SSTP_0000646800"/>
</dbReference>
<organism evidence="2">
    <name type="scientific">Strongyloides stercoralis</name>
    <name type="common">Threadworm</name>
    <dbReference type="NCBI Taxonomy" id="6248"/>
    <lineage>
        <taxon>Eukaryota</taxon>
        <taxon>Metazoa</taxon>
        <taxon>Ecdysozoa</taxon>
        <taxon>Nematoda</taxon>
        <taxon>Chromadorea</taxon>
        <taxon>Rhabditida</taxon>
        <taxon>Tylenchina</taxon>
        <taxon>Panagrolaimomorpha</taxon>
        <taxon>Strongyloidoidea</taxon>
        <taxon>Strongyloididae</taxon>
        <taxon>Strongyloides</taxon>
    </lineage>
</organism>
<dbReference type="AlphaFoldDB" id="A0A0K0EAE3"/>
<proteinExistence type="predicted"/>
<protein>
    <submittedName>
        <fullName evidence="2">Anaphase-promoting complex subunit 1</fullName>
    </submittedName>
</protein>
<accession>A0A0K0EAE3</accession>